<reference evidence="12 13" key="1">
    <citation type="journal article" date="2014" name="Genome Announc.">
        <title>Draft Genome Sequence of Petroleum Oil-Degrading Marine Bacterium Pseudomonas taeanensis Strain MS-3, Isolated from a Crude Oil-Contaminated Seashore.</title>
        <authorList>
            <person name="Lee S.Y."/>
            <person name="Kim S.H."/>
            <person name="Lee D.G."/>
            <person name="Shin S."/>
            <person name="Yun S.H."/>
            <person name="Choi C.W."/>
            <person name="Chung Y.H."/>
            <person name="Choi J.S."/>
            <person name="Kahng H.Y."/>
            <person name="Kim S.I."/>
        </authorList>
    </citation>
    <scope>NUCLEOTIDE SEQUENCE [LARGE SCALE GENOMIC DNA]</scope>
    <source>
        <strain evidence="12 13">MS-3</strain>
    </source>
</reference>
<sequence length="66" mass="7425">MPLLQVSIVEGRSPELKEQLIRDLTTTVVETLAVKPESVRVLIQELPKTHWGTAGQSMAKRDKDKK</sequence>
<dbReference type="InterPro" id="IPR018191">
    <property type="entry name" value="4-OT"/>
</dbReference>
<comment type="caution">
    <text evidence="12">The sequence shown here is derived from an EMBL/GenBank/DDBJ whole genome shotgun (WGS) entry which is preliminary data.</text>
</comment>
<feature type="domain" description="4-oxalocrotonate tautomerase-like" evidence="11">
    <location>
        <begin position="2"/>
        <end position="60"/>
    </location>
</feature>
<accession>A0A0A1YR67</accession>
<evidence type="ECO:0000256" key="4">
    <source>
        <dbReference type="ARBA" id="ARBA00011643"/>
    </source>
</evidence>
<evidence type="ECO:0000313" key="12">
    <source>
        <dbReference type="EMBL" id="KFX71773.1"/>
    </source>
</evidence>
<evidence type="ECO:0000259" key="11">
    <source>
        <dbReference type="Pfam" id="PF01361"/>
    </source>
</evidence>
<evidence type="ECO:0000256" key="8">
    <source>
        <dbReference type="ARBA" id="ARBA00029674"/>
    </source>
</evidence>
<dbReference type="OrthoDB" id="9799841at2"/>
<keyword evidence="10" id="KW-0058">Aromatic hydrocarbons catabolism</keyword>
<dbReference type="GO" id="GO:0016853">
    <property type="term" value="F:isomerase activity"/>
    <property type="evidence" value="ECO:0007669"/>
    <property type="project" value="UniProtKB-UniRule"/>
</dbReference>
<comment type="catalytic activity">
    <reaction evidence="1 10">
        <text>(2Z,4E)-2-hydroxyhexa-2,4-dienedioate = (3E)-2-oxohex-3-enedioate</text>
        <dbReference type="Rhea" id="RHEA:33431"/>
        <dbReference type="ChEBI" id="CHEBI:28080"/>
        <dbReference type="ChEBI" id="CHEBI:64908"/>
        <dbReference type="EC" id="5.3.2.6"/>
    </reaction>
</comment>
<dbReference type="InterPro" id="IPR004370">
    <property type="entry name" value="4-OT-like_dom"/>
</dbReference>
<comment type="function">
    <text evidence="2">Catalyzes the ketonization of 2-hydroxymuconate stereoselectively to yield 2-oxo-3-hexenedioate.</text>
</comment>
<feature type="active site" description="Proton acceptor; via imino nitrogen" evidence="9">
    <location>
        <position position="2"/>
    </location>
</feature>
<evidence type="ECO:0000256" key="9">
    <source>
        <dbReference type="PIRSR" id="PIRSR618191-1"/>
    </source>
</evidence>
<dbReference type="Gene3D" id="3.30.429.10">
    <property type="entry name" value="Macrophage Migration Inhibitory Factor"/>
    <property type="match status" value="1"/>
</dbReference>
<evidence type="ECO:0000256" key="3">
    <source>
        <dbReference type="ARBA" id="ARBA00006723"/>
    </source>
</evidence>
<gene>
    <name evidence="12" type="ORF">TMS3_0107635</name>
</gene>
<dbReference type="SUPFAM" id="SSF55331">
    <property type="entry name" value="Tautomerase/MIF"/>
    <property type="match status" value="1"/>
</dbReference>
<dbReference type="PANTHER" id="PTHR35530">
    <property type="entry name" value="TAUTOMERASE-RELATED"/>
    <property type="match status" value="1"/>
</dbReference>
<evidence type="ECO:0000256" key="7">
    <source>
        <dbReference type="ARBA" id="ARBA00023235"/>
    </source>
</evidence>
<keyword evidence="13" id="KW-1185">Reference proteome</keyword>
<dbReference type="PANTHER" id="PTHR35530:SF1">
    <property type="entry name" value="2-HYDROXYMUCONATE TAUTOMERASE"/>
    <property type="match status" value="1"/>
</dbReference>
<keyword evidence="7 10" id="KW-0413">Isomerase</keyword>
<evidence type="ECO:0000256" key="1">
    <source>
        <dbReference type="ARBA" id="ARBA00001379"/>
    </source>
</evidence>
<dbReference type="Pfam" id="PF01361">
    <property type="entry name" value="Tautomerase"/>
    <property type="match status" value="1"/>
</dbReference>
<dbReference type="STRING" id="1395571.TMS3_0107635"/>
<dbReference type="eggNOG" id="COG1942">
    <property type="taxonomic scope" value="Bacteria"/>
</dbReference>
<organism evidence="12 13">
    <name type="scientific">Pseudomonas taeanensis MS-3</name>
    <dbReference type="NCBI Taxonomy" id="1395571"/>
    <lineage>
        <taxon>Bacteria</taxon>
        <taxon>Pseudomonadati</taxon>
        <taxon>Pseudomonadota</taxon>
        <taxon>Gammaproteobacteria</taxon>
        <taxon>Pseudomonadales</taxon>
        <taxon>Pseudomonadaceae</taxon>
        <taxon>Pseudomonas</taxon>
    </lineage>
</organism>
<dbReference type="Proteomes" id="UP000030063">
    <property type="component" value="Unassembled WGS sequence"/>
</dbReference>
<dbReference type="NCBIfam" id="TIGR00013">
    <property type="entry name" value="taut"/>
    <property type="match status" value="1"/>
</dbReference>
<proteinExistence type="inferred from homology"/>
<dbReference type="RefSeq" id="WP_025164631.1">
    <property type="nucleotide sequence ID" value="NZ_AWSQ01000001.1"/>
</dbReference>
<evidence type="ECO:0000256" key="5">
    <source>
        <dbReference type="ARBA" id="ARBA00012667"/>
    </source>
</evidence>
<comment type="subunit">
    <text evidence="4 10">Homohexamer.</text>
</comment>
<evidence type="ECO:0000313" key="13">
    <source>
        <dbReference type="Proteomes" id="UP000030063"/>
    </source>
</evidence>
<name>A0A0A1YR67_9PSED</name>
<evidence type="ECO:0000256" key="6">
    <source>
        <dbReference type="ARBA" id="ARBA00015750"/>
    </source>
</evidence>
<comment type="similarity">
    <text evidence="3 10">Belongs to the 4-oxalocrotonate tautomerase family.</text>
</comment>
<dbReference type="InterPro" id="IPR014347">
    <property type="entry name" value="Tautomerase/MIF_sf"/>
</dbReference>
<evidence type="ECO:0000256" key="10">
    <source>
        <dbReference type="RuleBase" id="RU362032"/>
    </source>
</evidence>
<protein>
    <recommendedName>
        <fullName evidence="6 10">2-hydroxymuconate tautomerase</fullName>
        <ecNumber evidence="5 10">5.3.2.6</ecNumber>
    </recommendedName>
    <alternativeName>
        <fullName evidence="8 10">4-oxalocrotonate tautomerase</fullName>
    </alternativeName>
</protein>
<evidence type="ECO:0000256" key="2">
    <source>
        <dbReference type="ARBA" id="ARBA00003024"/>
    </source>
</evidence>
<dbReference type="EC" id="5.3.2.6" evidence="5 10"/>
<dbReference type="EMBL" id="AWSQ01000001">
    <property type="protein sequence ID" value="KFX71773.1"/>
    <property type="molecule type" value="Genomic_DNA"/>
</dbReference>
<dbReference type="AlphaFoldDB" id="A0A0A1YR67"/>